<evidence type="ECO:0000256" key="3">
    <source>
        <dbReference type="ARBA" id="ARBA00022763"/>
    </source>
</evidence>
<dbReference type="SUPFAM" id="SSF52980">
    <property type="entry name" value="Restriction endonuclease-like"/>
    <property type="match status" value="1"/>
</dbReference>
<dbReference type="InterPro" id="IPR004603">
    <property type="entry name" value="DNA_mismatch_endonuc_vsr"/>
</dbReference>
<gene>
    <name evidence="7" type="ORF">Asru_0281_04</name>
</gene>
<comment type="caution">
    <text evidence="7">The sequence shown here is derived from an EMBL/GenBank/DDBJ whole genome shotgun (WGS) entry which is preliminary data.</text>
</comment>
<comment type="similarity">
    <text evidence="6">Belongs to the Vsr family.</text>
</comment>
<evidence type="ECO:0000256" key="5">
    <source>
        <dbReference type="ARBA" id="ARBA00023204"/>
    </source>
</evidence>
<protein>
    <submittedName>
        <fullName evidence="7">DNA mismatch endonuclease</fullName>
    </submittedName>
</protein>
<evidence type="ECO:0000256" key="6">
    <source>
        <dbReference type="ARBA" id="ARBA00029466"/>
    </source>
</evidence>
<evidence type="ECO:0000256" key="4">
    <source>
        <dbReference type="ARBA" id="ARBA00022801"/>
    </source>
</evidence>
<evidence type="ECO:0000256" key="1">
    <source>
        <dbReference type="ARBA" id="ARBA00022722"/>
    </source>
</evidence>
<keyword evidence="8" id="KW-1185">Reference proteome</keyword>
<keyword evidence="1" id="KW-0540">Nuclease</keyword>
<dbReference type="Gene3D" id="3.40.960.10">
    <property type="entry name" value="VSR Endonuclease"/>
    <property type="match status" value="1"/>
</dbReference>
<organism evidence="7 8">
    <name type="scientific">Acidisphaera rubrifaciens HS-AP3</name>
    <dbReference type="NCBI Taxonomy" id="1231350"/>
    <lineage>
        <taxon>Bacteria</taxon>
        <taxon>Pseudomonadati</taxon>
        <taxon>Pseudomonadota</taxon>
        <taxon>Alphaproteobacteria</taxon>
        <taxon>Acetobacterales</taxon>
        <taxon>Acetobacteraceae</taxon>
        <taxon>Acidisphaera</taxon>
    </lineage>
</organism>
<accession>A0A0D6P7X9</accession>
<dbReference type="GO" id="GO:0004519">
    <property type="term" value="F:endonuclease activity"/>
    <property type="evidence" value="ECO:0007669"/>
    <property type="project" value="UniProtKB-KW"/>
</dbReference>
<sequence>MPVDWMNEGGSARGGARAKAMAGSASDVAGYTMPRQQATEVISEARRRNMAAIGGKNTKPELAVRRIIHAMGYRYRLHAATLPGRPDIVFPGRRKIIDVRGCFWHRHPGCPRATTPVARRDFWEDKFRATVTRDERNLAALRRSGWQVLVVWECELAGGHLAEQFRTFLGTPGPLRGDERLNRLADVSMHSPSLVR</sequence>
<dbReference type="CDD" id="cd00221">
    <property type="entry name" value="Vsr"/>
    <property type="match status" value="1"/>
</dbReference>
<dbReference type="Proteomes" id="UP000032680">
    <property type="component" value="Unassembled WGS sequence"/>
</dbReference>
<keyword evidence="2 7" id="KW-0255">Endonuclease</keyword>
<dbReference type="EMBL" id="BANB01000281">
    <property type="protein sequence ID" value="GAN77308.1"/>
    <property type="molecule type" value="Genomic_DNA"/>
</dbReference>
<name>A0A0D6P7X9_9PROT</name>
<evidence type="ECO:0000313" key="8">
    <source>
        <dbReference type="Proteomes" id="UP000032680"/>
    </source>
</evidence>
<keyword evidence="3" id="KW-0227">DNA damage</keyword>
<dbReference type="InterPro" id="IPR011335">
    <property type="entry name" value="Restrct_endonuc-II-like"/>
</dbReference>
<dbReference type="AlphaFoldDB" id="A0A0D6P7X9"/>
<dbReference type="Pfam" id="PF03852">
    <property type="entry name" value="Vsr"/>
    <property type="match status" value="1"/>
</dbReference>
<dbReference type="GO" id="GO:0006298">
    <property type="term" value="P:mismatch repair"/>
    <property type="evidence" value="ECO:0007669"/>
    <property type="project" value="InterPro"/>
</dbReference>
<keyword evidence="4" id="KW-0378">Hydrolase</keyword>
<dbReference type="GO" id="GO:0016787">
    <property type="term" value="F:hydrolase activity"/>
    <property type="evidence" value="ECO:0007669"/>
    <property type="project" value="UniProtKB-KW"/>
</dbReference>
<evidence type="ECO:0000313" key="7">
    <source>
        <dbReference type="EMBL" id="GAN77308.1"/>
    </source>
</evidence>
<proteinExistence type="inferred from homology"/>
<reference evidence="7 8" key="1">
    <citation type="submission" date="2012-11" db="EMBL/GenBank/DDBJ databases">
        <title>Whole genome sequence of Acidisphaera rubrifaciens HS-AP3.</title>
        <authorList>
            <person name="Azuma Y."/>
            <person name="Higashiura N."/>
            <person name="Hirakawa H."/>
            <person name="Matsushita K."/>
        </authorList>
    </citation>
    <scope>NUCLEOTIDE SEQUENCE [LARGE SCALE GENOMIC DNA]</scope>
    <source>
        <strain evidence="7 8">HS-AP3</strain>
    </source>
</reference>
<keyword evidence="5" id="KW-0234">DNA repair</keyword>
<evidence type="ECO:0000256" key="2">
    <source>
        <dbReference type="ARBA" id="ARBA00022759"/>
    </source>
</evidence>
<dbReference type="NCBIfam" id="TIGR00632">
    <property type="entry name" value="vsr"/>
    <property type="match status" value="1"/>
</dbReference>